<evidence type="ECO:0000256" key="4">
    <source>
        <dbReference type="ARBA" id="ARBA00022598"/>
    </source>
</evidence>
<evidence type="ECO:0000256" key="8">
    <source>
        <dbReference type="ARBA" id="ARBA00024799"/>
    </source>
</evidence>
<dbReference type="NCBIfam" id="NF004014">
    <property type="entry name" value="PRK05477.1-4"/>
    <property type="match status" value="1"/>
</dbReference>
<reference evidence="13" key="1">
    <citation type="submission" date="2020-10" db="EMBL/GenBank/DDBJ databases">
        <title>Microbiome of the Black Sea water column analyzed by genome centric metagenomics.</title>
        <authorList>
            <person name="Cabello-Yeves P.J."/>
            <person name="Callieri C."/>
            <person name="Picazo A."/>
            <person name="Mehrshad M."/>
            <person name="Haro-Moreno J.M."/>
            <person name="Roda-Garcia J."/>
            <person name="Dzembekova N."/>
            <person name="Slabakova V."/>
            <person name="Slabakova N."/>
            <person name="Moncheva S."/>
            <person name="Rodriguez-Valera F."/>
        </authorList>
    </citation>
    <scope>NUCLEOTIDE SEQUENCE</scope>
    <source>
        <strain evidence="13">BS307-5m-G49</strain>
    </source>
</reference>
<evidence type="ECO:0000256" key="1">
    <source>
        <dbReference type="ARBA" id="ARBA00005306"/>
    </source>
</evidence>
<comment type="catalytic activity">
    <reaction evidence="9 11">
        <text>L-aspartyl-tRNA(Asn) + L-glutamine + ATP + H2O = L-asparaginyl-tRNA(Asn) + L-glutamate + ADP + phosphate + 2 H(+)</text>
        <dbReference type="Rhea" id="RHEA:14513"/>
        <dbReference type="Rhea" id="RHEA-COMP:9674"/>
        <dbReference type="Rhea" id="RHEA-COMP:9677"/>
        <dbReference type="ChEBI" id="CHEBI:15377"/>
        <dbReference type="ChEBI" id="CHEBI:15378"/>
        <dbReference type="ChEBI" id="CHEBI:29985"/>
        <dbReference type="ChEBI" id="CHEBI:30616"/>
        <dbReference type="ChEBI" id="CHEBI:43474"/>
        <dbReference type="ChEBI" id="CHEBI:58359"/>
        <dbReference type="ChEBI" id="CHEBI:78515"/>
        <dbReference type="ChEBI" id="CHEBI:78516"/>
        <dbReference type="ChEBI" id="CHEBI:456216"/>
    </reaction>
</comment>
<dbReference type="PANTHER" id="PTHR11659:SF0">
    <property type="entry name" value="GLUTAMYL-TRNA(GLN) AMIDOTRANSFERASE SUBUNIT B, MITOCHONDRIAL"/>
    <property type="match status" value="1"/>
</dbReference>
<evidence type="ECO:0000256" key="6">
    <source>
        <dbReference type="ARBA" id="ARBA00022840"/>
    </source>
</evidence>
<dbReference type="Proteomes" id="UP000744438">
    <property type="component" value="Unassembled WGS sequence"/>
</dbReference>
<dbReference type="NCBIfam" id="TIGR00133">
    <property type="entry name" value="gatB"/>
    <property type="match status" value="1"/>
</dbReference>
<dbReference type="HAMAP" id="MF_00121">
    <property type="entry name" value="GatB"/>
    <property type="match status" value="1"/>
</dbReference>
<dbReference type="Pfam" id="PF02934">
    <property type="entry name" value="GatB_N"/>
    <property type="match status" value="1"/>
</dbReference>
<gene>
    <name evidence="11 13" type="primary">gatB</name>
    <name evidence="13" type="ORF">ISQ63_00220</name>
</gene>
<dbReference type="AlphaFoldDB" id="A0A937LBV8"/>
<keyword evidence="4 11" id="KW-0436">Ligase</keyword>
<dbReference type="InterPro" id="IPR004413">
    <property type="entry name" value="GatB"/>
</dbReference>
<dbReference type="GO" id="GO:0050567">
    <property type="term" value="F:glutaminyl-tRNA synthase (glutamine-hydrolyzing) activity"/>
    <property type="evidence" value="ECO:0007669"/>
    <property type="project" value="UniProtKB-UniRule"/>
</dbReference>
<comment type="catalytic activity">
    <reaction evidence="10 11">
        <text>L-glutamyl-tRNA(Gln) + L-glutamine + ATP + H2O = L-glutaminyl-tRNA(Gln) + L-glutamate + ADP + phosphate + H(+)</text>
        <dbReference type="Rhea" id="RHEA:17521"/>
        <dbReference type="Rhea" id="RHEA-COMP:9681"/>
        <dbReference type="Rhea" id="RHEA-COMP:9684"/>
        <dbReference type="ChEBI" id="CHEBI:15377"/>
        <dbReference type="ChEBI" id="CHEBI:15378"/>
        <dbReference type="ChEBI" id="CHEBI:29985"/>
        <dbReference type="ChEBI" id="CHEBI:30616"/>
        <dbReference type="ChEBI" id="CHEBI:43474"/>
        <dbReference type="ChEBI" id="CHEBI:58359"/>
        <dbReference type="ChEBI" id="CHEBI:78520"/>
        <dbReference type="ChEBI" id="CHEBI:78521"/>
        <dbReference type="ChEBI" id="CHEBI:456216"/>
    </reaction>
</comment>
<dbReference type="GO" id="GO:0006412">
    <property type="term" value="P:translation"/>
    <property type="evidence" value="ECO:0007669"/>
    <property type="project" value="UniProtKB-UniRule"/>
</dbReference>
<comment type="similarity">
    <text evidence="1 11">Belongs to the GatB/GatE family. GatB subfamily.</text>
</comment>
<sequence length="479" mass="53683">MSLTNWQPVIGLEVHVQLATKTKLFSSSPIAFGAEPNTQASEIDLGLPGVLPVLNKEAISHALKFGCAINAEISEKVIFARKNYFYPDLPKGYQISQLDDPIVGKGSVEIKLGGKSKIIGVTRAHLEEDAGKSIHDLYSNNSAIDLNRAGTCLLEIVSEPDLSSAEEAVEYLKKIHSIVTFLGISDGDMSQGSMRCDANVSVKRPDDQELGTRTELKNINSFKFVEKAIIFEIDRQIKELEKGEKIIQETRLYDSKKNLTRSMRSKEEANDYRYFPEPDLIPIKISKNQINDERKNLPELPEIMKERFINSYELSDDNAELVTVNKETASFFEEVLSYKVSPKNAVNWITGDLFALLNKNDTNISESKVNPKHIAEIIQNIEDQKISGPSAKKLLEIVWSEGGEIQDLIHKEGLEQISNNDEIEKILDEVISENRKQFEQLKSGKDRLQGFFVGQVMKKTSGSASPQVVNKLLKDKLSK</sequence>
<dbReference type="Pfam" id="PF02637">
    <property type="entry name" value="GatB_Yqey"/>
    <property type="match status" value="1"/>
</dbReference>
<dbReference type="PANTHER" id="PTHR11659">
    <property type="entry name" value="GLUTAMYL-TRNA GLN AMIDOTRANSFERASE SUBUNIT B MITOCHONDRIAL AND PROKARYOTIC PET112-RELATED"/>
    <property type="match status" value="1"/>
</dbReference>
<dbReference type="Gene3D" id="1.10.10.410">
    <property type="match status" value="1"/>
</dbReference>
<dbReference type="InterPro" id="IPR003789">
    <property type="entry name" value="Asn/Gln_tRNA_amidoTrase-B-like"/>
</dbReference>
<evidence type="ECO:0000313" key="14">
    <source>
        <dbReference type="Proteomes" id="UP000744438"/>
    </source>
</evidence>
<dbReference type="EMBL" id="JADHQC010000001">
    <property type="protein sequence ID" value="MBL6811291.1"/>
    <property type="molecule type" value="Genomic_DNA"/>
</dbReference>
<evidence type="ECO:0000313" key="13">
    <source>
        <dbReference type="EMBL" id="MBL6811291.1"/>
    </source>
</evidence>
<evidence type="ECO:0000256" key="7">
    <source>
        <dbReference type="ARBA" id="ARBA00022917"/>
    </source>
</evidence>
<evidence type="ECO:0000256" key="9">
    <source>
        <dbReference type="ARBA" id="ARBA00047380"/>
    </source>
</evidence>
<evidence type="ECO:0000256" key="3">
    <source>
        <dbReference type="ARBA" id="ARBA00016923"/>
    </source>
</evidence>
<dbReference type="InterPro" id="IPR018027">
    <property type="entry name" value="Asn/Gln_amidotransferase"/>
</dbReference>
<dbReference type="InterPro" id="IPR006075">
    <property type="entry name" value="Asn/Gln-tRNA_Trfase_suB/E_cat"/>
</dbReference>
<dbReference type="EC" id="6.3.5.-" evidence="11"/>
<organism evidence="13 14">
    <name type="scientific">SAR86 cluster bacterium</name>
    <dbReference type="NCBI Taxonomy" id="2030880"/>
    <lineage>
        <taxon>Bacteria</taxon>
        <taxon>Pseudomonadati</taxon>
        <taxon>Pseudomonadota</taxon>
        <taxon>Gammaproteobacteria</taxon>
        <taxon>SAR86 cluster</taxon>
    </lineage>
</organism>
<feature type="domain" description="Asn/Gln amidotransferase" evidence="12">
    <location>
        <begin position="330"/>
        <end position="477"/>
    </location>
</feature>
<keyword evidence="7 11" id="KW-0648">Protein biosynthesis</keyword>
<protein>
    <recommendedName>
        <fullName evidence="3 11">Aspartyl/glutamyl-tRNA(Asn/Gln) amidotransferase subunit B</fullName>
        <shortName evidence="11">Asp/Glu-ADT subunit B</shortName>
        <ecNumber evidence="11">6.3.5.-</ecNumber>
    </recommendedName>
</protein>
<dbReference type="FunFam" id="1.10.10.410:FF:000001">
    <property type="entry name" value="Aspartyl/glutamyl-tRNA(Asn/Gln) amidotransferase subunit B"/>
    <property type="match status" value="1"/>
</dbReference>
<dbReference type="GO" id="GO:0005524">
    <property type="term" value="F:ATP binding"/>
    <property type="evidence" value="ECO:0007669"/>
    <property type="project" value="UniProtKB-KW"/>
</dbReference>
<dbReference type="InterPro" id="IPR017959">
    <property type="entry name" value="Asn/Gln-tRNA_amidoTrfase_suB/E"/>
</dbReference>
<dbReference type="SMART" id="SM00845">
    <property type="entry name" value="GatB_Yqey"/>
    <property type="match status" value="1"/>
</dbReference>
<evidence type="ECO:0000256" key="2">
    <source>
        <dbReference type="ARBA" id="ARBA00011123"/>
    </source>
</evidence>
<dbReference type="NCBIfam" id="NF004012">
    <property type="entry name" value="PRK05477.1-2"/>
    <property type="match status" value="1"/>
</dbReference>
<proteinExistence type="inferred from homology"/>
<dbReference type="Gene3D" id="1.10.150.380">
    <property type="entry name" value="GatB domain, N-terminal subdomain"/>
    <property type="match status" value="1"/>
</dbReference>
<evidence type="ECO:0000256" key="10">
    <source>
        <dbReference type="ARBA" id="ARBA00047913"/>
    </source>
</evidence>
<evidence type="ECO:0000256" key="11">
    <source>
        <dbReference type="HAMAP-Rule" id="MF_00121"/>
    </source>
</evidence>
<dbReference type="InterPro" id="IPR042114">
    <property type="entry name" value="GatB_C_1"/>
</dbReference>
<keyword evidence="6 11" id="KW-0067">ATP-binding</keyword>
<name>A0A937LBV8_9GAMM</name>
<accession>A0A937LBV8</accession>
<dbReference type="SUPFAM" id="SSF89095">
    <property type="entry name" value="GatB/YqeY motif"/>
    <property type="match status" value="1"/>
</dbReference>
<evidence type="ECO:0000256" key="5">
    <source>
        <dbReference type="ARBA" id="ARBA00022741"/>
    </source>
</evidence>
<keyword evidence="5 11" id="KW-0547">Nucleotide-binding</keyword>
<dbReference type="SUPFAM" id="SSF55931">
    <property type="entry name" value="Glutamine synthetase/guanido kinase"/>
    <property type="match status" value="1"/>
</dbReference>
<dbReference type="InterPro" id="IPR023168">
    <property type="entry name" value="GatB_Yqey_C_2"/>
</dbReference>
<dbReference type="InterPro" id="IPR014746">
    <property type="entry name" value="Gln_synth/guanido_kin_cat_dom"/>
</dbReference>
<comment type="subunit">
    <text evidence="2 11">Heterotrimer of A, B and C subunits.</text>
</comment>
<dbReference type="NCBIfam" id="NF004015">
    <property type="entry name" value="PRK05477.1-5"/>
    <property type="match status" value="1"/>
</dbReference>
<evidence type="ECO:0000259" key="12">
    <source>
        <dbReference type="SMART" id="SM00845"/>
    </source>
</evidence>
<comment type="function">
    <text evidence="8 11">Allows the formation of correctly charged Asn-tRNA(Asn) or Gln-tRNA(Gln) through the transamidation of misacylated Asp-tRNA(Asn) or Glu-tRNA(Gln) in organisms which lack either or both of asparaginyl-tRNA or glutaminyl-tRNA synthetases. The reaction takes place in the presence of glutamine and ATP through an activated phospho-Asp-tRNA(Asn) or phospho-Glu-tRNA(Gln).</text>
</comment>
<dbReference type="GO" id="GO:0070681">
    <property type="term" value="P:glutaminyl-tRNAGln biosynthesis via transamidation"/>
    <property type="evidence" value="ECO:0007669"/>
    <property type="project" value="TreeGrafter"/>
</dbReference>
<comment type="caution">
    <text evidence="13">The sequence shown here is derived from an EMBL/GenBank/DDBJ whole genome shotgun (WGS) entry which is preliminary data.</text>
</comment>